<dbReference type="GO" id="GO:0004222">
    <property type="term" value="F:metalloendopeptidase activity"/>
    <property type="evidence" value="ECO:0007669"/>
    <property type="project" value="InterPro"/>
</dbReference>
<dbReference type="PANTHER" id="PTHR11733">
    <property type="entry name" value="ZINC METALLOPROTEASE FAMILY M13 NEPRILYSIN-RELATED"/>
    <property type="match status" value="1"/>
</dbReference>
<comment type="caution">
    <text evidence="3">The sequence shown here is derived from an EMBL/GenBank/DDBJ whole genome shotgun (WGS) entry which is preliminary data.</text>
</comment>
<dbReference type="GO" id="GO:0005886">
    <property type="term" value="C:plasma membrane"/>
    <property type="evidence" value="ECO:0007669"/>
    <property type="project" value="TreeGrafter"/>
</dbReference>
<evidence type="ECO:0000259" key="2">
    <source>
        <dbReference type="Pfam" id="PF05649"/>
    </source>
</evidence>
<dbReference type="Gene3D" id="1.10.1380.10">
    <property type="entry name" value="Neutral endopeptidase , domain2"/>
    <property type="match status" value="1"/>
</dbReference>
<evidence type="ECO:0000313" key="3">
    <source>
        <dbReference type="EMBL" id="GMT35502.1"/>
    </source>
</evidence>
<dbReference type="PROSITE" id="PS51885">
    <property type="entry name" value="NEPRILYSIN"/>
    <property type="match status" value="1"/>
</dbReference>
<comment type="similarity">
    <text evidence="1">Belongs to the peptidase M13 family.</text>
</comment>
<feature type="domain" description="Peptidase M13 N-terminal" evidence="2">
    <location>
        <begin position="30"/>
        <end position="165"/>
    </location>
</feature>
<accession>A0AAV5X0H5</accession>
<dbReference type="SUPFAM" id="SSF55486">
    <property type="entry name" value="Metalloproteases ('zincins'), catalytic domain"/>
    <property type="match status" value="1"/>
</dbReference>
<proteinExistence type="inferred from homology"/>
<dbReference type="Gene3D" id="3.40.390.10">
    <property type="entry name" value="Collagenase (Catalytic Domain)"/>
    <property type="match status" value="1"/>
</dbReference>
<dbReference type="PANTHER" id="PTHR11733:SF241">
    <property type="entry name" value="GH26575P-RELATED"/>
    <property type="match status" value="1"/>
</dbReference>
<organism evidence="3 4">
    <name type="scientific">Pristionchus fissidentatus</name>
    <dbReference type="NCBI Taxonomy" id="1538716"/>
    <lineage>
        <taxon>Eukaryota</taxon>
        <taxon>Metazoa</taxon>
        <taxon>Ecdysozoa</taxon>
        <taxon>Nematoda</taxon>
        <taxon>Chromadorea</taxon>
        <taxon>Rhabditida</taxon>
        <taxon>Rhabditina</taxon>
        <taxon>Diplogasteromorpha</taxon>
        <taxon>Diplogasteroidea</taxon>
        <taxon>Neodiplogasteridae</taxon>
        <taxon>Pristionchus</taxon>
    </lineage>
</organism>
<dbReference type="EMBL" id="BTSY01000007">
    <property type="protein sequence ID" value="GMT35502.1"/>
    <property type="molecule type" value="Genomic_DNA"/>
</dbReference>
<dbReference type="AlphaFoldDB" id="A0AAV5X0H5"/>
<reference evidence="3" key="1">
    <citation type="submission" date="2023-10" db="EMBL/GenBank/DDBJ databases">
        <title>Genome assembly of Pristionchus species.</title>
        <authorList>
            <person name="Yoshida K."/>
            <person name="Sommer R.J."/>
        </authorList>
    </citation>
    <scope>NUCLEOTIDE SEQUENCE</scope>
    <source>
        <strain evidence="3">RS5133</strain>
    </source>
</reference>
<dbReference type="Proteomes" id="UP001432322">
    <property type="component" value="Unassembled WGS sequence"/>
</dbReference>
<feature type="non-terminal residue" evidence="3">
    <location>
        <position position="1"/>
    </location>
</feature>
<dbReference type="Pfam" id="PF05649">
    <property type="entry name" value="Peptidase_M13_N"/>
    <property type="match status" value="1"/>
</dbReference>
<dbReference type="InterPro" id="IPR024079">
    <property type="entry name" value="MetalloPept_cat_dom_sf"/>
</dbReference>
<name>A0AAV5X0H5_9BILA</name>
<protein>
    <recommendedName>
        <fullName evidence="2">Peptidase M13 N-terminal domain-containing protein</fullName>
    </recommendedName>
</protein>
<dbReference type="InterPro" id="IPR042089">
    <property type="entry name" value="Peptidase_M13_dom_2"/>
</dbReference>
<dbReference type="GO" id="GO:0016485">
    <property type="term" value="P:protein processing"/>
    <property type="evidence" value="ECO:0007669"/>
    <property type="project" value="TreeGrafter"/>
</dbReference>
<gene>
    <name evidence="3" type="ORF">PFISCL1PPCAC_26799</name>
</gene>
<dbReference type="InterPro" id="IPR008753">
    <property type="entry name" value="Peptidase_M13_N"/>
</dbReference>
<keyword evidence="4" id="KW-1185">Reference proteome</keyword>
<sequence length="170" mass="19354">EKVSGTPTPPHVSNEVEDMLRRNLNFSVDPCDDFYNYVCGNWMATHEIPSGKHVIYVGSDLKQNFAKKQKEFLEDTMNKPTSSAHRKMQDFYLSCLDTEYVERNNNADMISALKKLGPFPMMGESYNPTLSSFTEVLINISQRTVNPFVGIIVQRESTTGRNEIKVDTSF</sequence>
<evidence type="ECO:0000313" key="4">
    <source>
        <dbReference type="Proteomes" id="UP001432322"/>
    </source>
</evidence>
<evidence type="ECO:0000256" key="1">
    <source>
        <dbReference type="ARBA" id="ARBA00007357"/>
    </source>
</evidence>
<dbReference type="InterPro" id="IPR000718">
    <property type="entry name" value="Peptidase_M13"/>
</dbReference>